<dbReference type="GO" id="GO:0015074">
    <property type="term" value="P:DNA integration"/>
    <property type="evidence" value="ECO:0007669"/>
    <property type="project" value="InterPro"/>
</dbReference>
<reference evidence="6 7" key="1">
    <citation type="journal article" date="2015" name="Nature">
        <title>rRNA introns, odd ribosomes, and small enigmatic genomes across a large radiation of phyla.</title>
        <authorList>
            <person name="Brown C.T."/>
            <person name="Hug L.A."/>
            <person name="Thomas B.C."/>
            <person name="Sharon I."/>
            <person name="Castelle C.J."/>
            <person name="Singh A."/>
            <person name="Wilkins M.J."/>
            <person name="Williams K.H."/>
            <person name="Banfield J.F."/>
        </authorList>
    </citation>
    <scope>NUCLEOTIDE SEQUENCE [LARGE SCALE GENOMIC DNA]</scope>
</reference>
<dbReference type="Gene3D" id="1.10.150.130">
    <property type="match status" value="1"/>
</dbReference>
<dbReference type="STRING" id="1618345.UT18_C0011G0023"/>
<protein>
    <recommendedName>
        <fullName evidence="8">Tyrosine recombinase XerC</fullName>
    </recommendedName>
</protein>
<sequence>MDTLLNIYNKYVKFINSSNLTASTRKSYINSIGQFCNFWGLHKDTSTLNDRSFDLFMQKLKGEGYSQQSLDSKSSAINNFALFLNKKSLSSEIIPSMSPKESLKKDNKKPYILSKGEITKLKQITQKDIRSSAIINLLLHSGIKVGEIIDLKVNEFQLKDNVGKISLPDREIKITDEALHALLKYLAIRPKKDSSIFFISLNGKPLNIRNLRRQINRYFIRAGIKKASLFDLRHTFCVDMLKNGMPIYELAKICGHKNLISAQKYLDLIEV</sequence>
<dbReference type="InterPro" id="IPR050090">
    <property type="entry name" value="Tyrosine_recombinase_XerCD"/>
</dbReference>
<evidence type="ECO:0000259" key="4">
    <source>
        <dbReference type="PROSITE" id="PS51898"/>
    </source>
</evidence>
<evidence type="ECO:0008006" key="8">
    <source>
        <dbReference type="Google" id="ProtNLM"/>
    </source>
</evidence>
<accession>A0A0G0LTF6</accession>
<dbReference type="AlphaFoldDB" id="A0A0G0LTF6"/>
<proteinExistence type="predicted"/>
<dbReference type="InterPro" id="IPR013762">
    <property type="entry name" value="Integrase-like_cat_sf"/>
</dbReference>
<evidence type="ECO:0000313" key="6">
    <source>
        <dbReference type="EMBL" id="KKQ94317.1"/>
    </source>
</evidence>
<dbReference type="Proteomes" id="UP000034207">
    <property type="component" value="Unassembled WGS sequence"/>
</dbReference>
<evidence type="ECO:0000313" key="7">
    <source>
        <dbReference type="Proteomes" id="UP000034207"/>
    </source>
</evidence>
<dbReference type="GO" id="GO:0003677">
    <property type="term" value="F:DNA binding"/>
    <property type="evidence" value="ECO:0007669"/>
    <property type="project" value="UniProtKB-UniRule"/>
</dbReference>
<dbReference type="InterPro" id="IPR002104">
    <property type="entry name" value="Integrase_catalytic"/>
</dbReference>
<evidence type="ECO:0000256" key="2">
    <source>
        <dbReference type="ARBA" id="ARBA00023172"/>
    </source>
</evidence>
<feature type="domain" description="Core-binding (CB)" evidence="5">
    <location>
        <begin position="1"/>
        <end position="85"/>
    </location>
</feature>
<dbReference type="Pfam" id="PF00589">
    <property type="entry name" value="Phage_integrase"/>
    <property type="match status" value="1"/>
</dbReference>
<dbReference type="InterPro" id="IPR044068">
    <property type="entry name" value="CB"/>
</dbReference>
<keyword evidence="1 3" id="KW-0238">DNA-binding</keyword>
<keyword evidence="2" id="KW-0233">DNA recombination</keyword>
<dbReference type="PANTHER" id="PTHR30349">
    <property type="entry name" value="PHAGE INTEGRASE-RELATED"/>
    <property type="match status" value="1"/>
</dbReference>
<dbReference type="PROSITE" id="PS51898">
    <property type="entry name" value="TYR_RECOMBINASE"/>
    <property type="match status" value="1"/>
</dbReference>
<dbReference type="PROSITE" id="PS51900">
    <property type="entry name" value="CB"/>
    <property type="match status" value="1"/>
</dbReference>
<organism evidence="6 7">
    <name type="scientific">candidate division CPR2 bacterium GW2011_GWC2_39_10</name>
    <dbReference type="NCBI Taxonomy" id="1618345"/>
    <lineage>
        <taxon>Bacteria</taxon>
        <taxon>Bacteria division CPR2</taxon>
    </lineage>
</organism>
<dbReference type="PANTHER" id="PTHR30349:SF81">
    <property type="entry name" value="TYROSINE RECOMBINASE XERC"/>
    <property type="match status" value="1"/>
</dbReference>
<evidence type="ECO:0000256" key="1">
    <source>
        <dbReference type="ARBA" id="ARBA00023125"/>
    </source>
</evidence>
<dbReference type="EMBL" id="LBVV01000011">
    <property type="protein sequence ID" value="KKQ94317.1"/>
    <property type="molecule type" value="Genomic_DNA"/>
</dbReference>
<feature type="domain" description="Tyr recombinase" evidence="4">
    <location>
        <begin position="108"/>
        <end position="271"/>
    </location>
</feature>
<evidence type="ECO:0000259" key="5">
    <source>
        <dbReference type="PROSITE" id="PS51900"/>
    </source>
</evidence>
<comment type="caution">
    <text evidence="6">The sequence shown here is derived from an EMBL/GenBank/DDBJ whole genome shotgun (WGS) entry which is preliminary data.</text>
</comment>
<dbReference type="Gene3D" id="1.10.443.10">
    <property type="entry name" value="Intergrase catalytic core"/>
    <property type="match status" value="1"/>
</dbReference>
<dbReference type="InterPro" id="IPR010998">
    <property type="entry name" value="Integrase_recombinase_N"/>
</dbReference>
<dbReference type="CDD" id="cd00397">
    <property type="entry name" value="DNA_BRE_C"/>
    <property type="match status" value="1"/>
</dbReference>
<name>A0A0G0LTF6_UNCC2</name>
<gene>
    <name evidence="6" type="ORF">UT18_C0011G0023</name>
</gene>
<dbReference type="SUPFAM" id="SSF56349">
    <property type="entry name" value="DNA breaking-rejoining enzymes"/>
    <property type="match status" value="1"/>
</dbReference>
<dbReference type="InterPro" id="IPR011010">
    <property type="entry name" value="DNA_brk_join_enz"/>
</dbReference>
<evidence type="ECO:0000256" key="3">
    <source>
        <dbReference type="PROSITE-ProRule" id="PRU01248"/>
    </source>
</evidence>
<dbReference type="GO" id="GO:0006310">
    <property type="term" value="P:DNA recombination"/>
    <property type="evidence" value="ECO:0007669"/>
    <property type="project" value="UniProtKB-KW"/>
</dbReference>